<dbReference type="SUPFAM" id="SSF55681">
    <property type="entry name" value="Class II aaRS and biotin synthetases"/>
    <property type="match status" value="1"/>
</dbReference>
<dbReference type="GO" id="GO:0016874">
    <property type="term" value="F:ligase activity"/>
    <property type="evidence" value="ECO:0007669"/>
    <property type="project" value="UniProtKB-KW"/>
</dbReference>
<dbReference type="InterPro" id="IPR004143">
    <property type="entry name" value="BPL_LPL_catalytic"/>
</dbReference>
<dbReference type="Gene3D" id="3.30.390.50">
    <property type="entry name" value="CO dehydrogenase flavoprotein, C-terminal domain"/>
    <property type="match status" value="1"/>
</dbReference>
<dbReference type="InterPro" id="IPR045864">
    <property type="entry name" value="aa-tRNA-synth_II/BPL/LPL"/>
</dbReference>
<feature type="domain" description="BPL/LPL catalytic" evidence="5">
    <location>
        <begin position="83"/>
        <end position="265"/>
    </location>
</feature>
<dbReference type="OrthoDB" id="201621at2759"/>
<evidence type="ECO:0000259" key="5">
    <source>
        <dbReference type="PROSITE" id="PS51733"/>
    </source>
</evidence>
<proteinExistence type="inferred from homology"/>
<dbReference type="GO" id="GO:0009249">
    <property type="term" value="P:protein lipoylation"/>
    <property type="evidence" value="ECO:0007669"/>
    <property type="project" value="InterPro"/>
</dbReference>
<protein>
    <recommendedName>
        <fullName evidence="4">Putative lipoate-protein ligase A</fullName>
    </recommendedName>
</protein>
<dbReference type="GO" id="GO:0017118">
    <property type="term" value="F:lipoyltransferase activity"/>
    <property type="evidence" value="ECO:0007669"/>
    <property type="project" value="TreeGrafter"/>
</dbReference>
<accession>A0A9P5Z1P9</accession>
<evidence type="ECO:0000313" key="6">
    <source>
        <dbReference type="EMBL" id="KAF9478650.1"/>
    </source>
</evidence>
<gene>
    <name evidence="6" type="ORF">BDN70DRAFT_835628</name>
</gene>
<organism evidence="6 7">
    <name type="scientific">Pholiota conissans</name>
    <dbReference type="NCBI Taxonomy" id="109636"/>
    <lineage>
        <taxon>Eukaryota</taxon>
        <taxon>Fungi</taxon>
        <taxon>Dikarya</taxon>
        <taxon>Basidiomycota</taxon>
        <taxon>Agaricomycotina</taxon>
        <taxon>Agaricomycetes</taxon>
        <taxon>Agaricomycetidae</taxon>
        <taxon>Agaricales</taxon>
        <taxon>Agaricineae</taxon>
        <taxon>Strophariaceae</taxon>
        <taxon>Pholiota</taxon>
    </lineage>
</organism>
<dbReference type="NCBIfam" id="TIGR00545">
    <property type="entry name" value="lipoyltrans"/>
    <property type="match status" value="1"/>
</dbReference>
<comment type="caution">
    <text evidence="6">The sequence shown here is derived from an EMBL/GenBank/DDBJ whole genome shotgun (WGS) entry which is preliminary data.</text>
</comment>
<dbReference type="CDD" id="cd16443">
    <property type="entry name" value="LplA"/>
    <property type="match status" value="1"/>
</dbReference>
<evidence type="ECO:0000256" key="3">
    <source>
        <dbReference type="ARBA" id="ARBA00008242"/>
    </source>
</evidence>
<dbReference type="PANTHER" id="PTHR12561">
    <property type="entry name" value="LIPOATE-PROTEIN LIGASE"/>
    <property type="match status" value="1"/>
</dbReference>
<evidence type="ECO:0000256" key="1">
    <source>
        <dbReference type="ARBA" id="ARBA00003253"/>
    </source>
</evidence>
<keyword evidence="7" id="KW-1185">Reference proteome</keyword>
<dbReference type="Proteomes" id="UP000807469">
    <property type="component" value="Unassembled WGS sequence"/>
</dbReference>
<dbReference type="InterPro" id="IPR004562">
    <property type="entry name" value="LipoylTrfase_LipoateP_Ligase"/>
</dbReference>
<comment type="similarity">
    <text evidence="3">Belongs to the LplA family.</text>
</comment>
<sequence>MQAFQRVSTRLRLCRRNGRYCARLNSNVLRHNDARGLGTNTLNNLATAAHNEELHPNHDIYVSTSTDPYFNLSFEDWLFRHSPESKPLLLIYRDSPCVVIGRNQNPWTEVNFAALSAANVPFLRRRSGGGAVYHDLGNTNFSIHLPRASFDRHATGRLVLRAIQSLGIDAHLNDRNDICVGPDKMRSAYKLVNKRGYHHGTMLLTTKLDDLGDFLRTQTINMVTEGVASVRSPVCNLKKYSVNATHDNFTNAVTAEFRKEYGVTSDPCIVTDSEGSNIEYIRRGMQELDTWDWSFGQTPKFIHTLNKSFTWGDVMVEIRSKHGLVLDVVLSGTDVRMTAPCFEKLVQDCRVKYTGRRYGLFREVLSSADPNTPRAFEDSQPLRDIDSWLQTATYTA</sequence>
<dbReference type="Pfam" id="PF21948">
    <property type="entry name" value="LplA-B_cat"/>
    <property type="match status" value="1"/>
</dbReference>
<evidence type="ECO:0000313" key="7">
    <source>
        <dbReference type="Proteomes" id="UP000807469"/>
    </source>
</evidence>
<name>A0A9P5Z1P9_9AGAR</name>
<dbReference type="Gene3D" id="3.30.930.10">
    <property type="entry name" value="Bira Bifunctional Protein, Domain 2"/>
    <property type="match status" value="1"/>
</dbReference>
<reference evidence="6" key="1">
    <citation type="submission" date="2020-11" db="EMBL/GenBank/DDBJ databases">
        <authorList>
            <consortium name="DOE Joint Genome Institute"/>
            <person name="Ahrendt S."/>
            <person name="Riley R."/>
            <person name="Andreopoulos W."/>
            <person name="Labutti K."/>
            <person name="Pangilinan J."/>
            <person name="Ruiz-Duenas F.J."/>
            <person name="Barrasa J.M."/>
            <person name="Sanchez-Garcia M."/>
            <person name="Camarero S."/>
            <person name="Miyauchi S."/>
            <person name="Serrano A."/>
            <person name="Linde D."/>
            <person name="Babiker R."/>
            <person name="Drula E."/>
            <person name="Ayuso-Fernandez I."/>
            <person name="Pacheco R."/>
            <person name="Padilla G."/>
            <person name="Ferreira P."/>
            <person name="Barriuso J."/>
            <person name="Kellner H."/>
            <person name="Castanera R."/>
            <person name="Alfaro M."/>
            <person name="Ramirez L."/>
            <person name="Pisabarro A.G."/>
            <person name="Kuo A."/>
            <person name="Tritt A."/>
            <person name="Lipzen A."/>
            <person name="He G."/>
            <person name="Yan M."/>
            <person name="Ng V."/>
            <person name="Cullen D."/>
            <person name="Martin F."/>
            <person name="Rosso M.-N."/>
            <person name="Henrissat B."/>
            <person name="Hibbett D."/>
            <person name="Martinez A.T."/>
            <person name="Grigoriev I.V."/>
        </authorList>
    </citation>
    <scope>NUCLEOTIDE SEQUENCE</scope>
    <source>
        <strain evidence="6">CIRM-BRFM 674</strain>
    </source>
</reference>
<dbReference type="PROSITE" id="PS51733">
    <property type="entry name" value="BPL_LPL_CATALYTIC"/>
    <property type="match status" value="1"/>
</dbReference>
<evidence type="ECO:0000256" key="4">
    <source>
        <dbReference type="ARBA" id="ARBA00015925"/>
    </source>
</evidence>
<dbReference type="PANTHER" id="PTHR12561:SF3">
    <property type="entry name" value="LIPOYLTRANSFERASE 1, MITOCHONDRIAL"/>
    <property type="match status" value="1"/>
</dbReference>
<dbReference type="EMBL" id="MU155229">
    <property type="protein sequence ID" value="KAF9478650.1"/>
    <property type="molecule type" value="Genomic_DNA"/>
</dbReference>
<dbReference type="GO" id="GO:0005739">
    <property type="term" value="C:mitochondrion"/>
    <property type="evidence" value="ECO:0007669"/>
    <property type="project" value="TreeGrafter"/>
</dbReference>
<keyword evidence="6" id="KW-0436">Ligase</keyword>
<comment type="function">
    <text evidence="1">Catalyzes both the ATP-dependent activation of exogenously supplied lipoate to lipoyl-AMP and the transfer of the activated lipoyl onto the lipoyl domains of lipoate-dependent enzymes.</text>
</comment>
<evidence type="ECO:0000256" key="2">
    <source>
        <dbReference type="ARBA" id="ARBA00005085"/>
    </source>
</evidence>
<comment type="pathway">
    <text evidence="2">Protein modification; protein lipoylation via exogenous pathway; protein N(6)-(lipoyl)lysine from lipoate: step 2/2.</text>
</comment>
<dbReference type="AlphaFoldDB" id="A0A9P5Z1P9"/>